<dbReference type="Gene3D" id="2.130.10.10">
    <property type="entry name" value="YVTN repeat-like/Quinoprotein amine dehydrogenase"/>
    <property type="match status" value="1"/>
</dbReference>
<feature type="repeat" description="WD" evidence="7">
    <location>
        <begin position="196"/>
        <end position="237"/>
    </location>
</feature>
<sequence>MYDWTRSKRLSIDVGIKMSIFLGRNKEIKMSKLPTASRFKYTNGTPNQPADTIFGCSVGTTSQDSNVLQANHSFIAFPAKVSGSVCVIPLNSKGTISDESPLLLHDDQVNEIAFSPFRDENVVVTACQDGTARVWNIPTDGLDGSTSNPTASLVGSGKRLLSAGWHPLAKNVVTTVGIDEVRVWDALSGTSLFTLPTVHKGLVTSLSWSDGGDRIITSCKDKMLRIFDPRSNTMIAQVQDCEGVKSAKSLWVGRTPLISTYGFTKSMDREIGIWDSRAMNTRIQTTKLDISPASPMPFIDNDTNVVYLGGKGEASIKIIEINQSNAQPCQVLGEWKHNVPAAGMAILPKYLCDVMKVEVAKILKLSPTGQIIPIRFEIPRVNTQFFQDELYPDSWDGVSTMDALSWAEGTNQPGNLKSLNPSA</sequence>
<dbReference type="InterPro" id="IPR015943">
    <property type="entry name" value="WD40/YVTN_repeat-like_dom_sf"/>
</dbReference>
<feature type="domain" description="DUF1899" evidence="9">
    <location>
        <begin position="34"/>
        <end position="94"/>
    </location>
</feature>
<keyword evidence="6" id="KW-0009">Actin-binding</keyword>
<evidence type="ECO:0000256" key="4">
    <source>
        <dbReference type="ARBA" id="ARBA00022574"/>
    </source>
</evidence>
<keyword evidence="11" id="KW-1185">Reference proteome</keyword>
<proteinExistence type="inferred from homology"/>
<dbReference type="InterPro" id="IPR019775">
    <property type="entry name" value="WD40_repeat_CS"/>
</dbReference>
<evidence type="ECO:0000256" key="3">
    <source>
        <dbReference type="ARBA" id="ARBA00022490"/>
    </source>
</evidence>
<dbReference type="PROSITE" id="PS50294">
    <property type="entry name" value="WD_REPEATS_REGION"/>
    <property type="match status" value="1"/>
</dbReference>
<dbReference type="STRING" id="1054147.F4QBZ8"/>
<dbReference type="InterPro" id="IPR001680">
    <property type="entry name" value="WD40_rpt"/>
</dbReference>
<organism evidence="10 11">
    <name type="scientific">Cavenderia fasciculata</name>
    <name type="common">Slime mold</name>
    <name type="synonym">Dictyostelium fasciculatum</name>
    <dbReference type="NCBI Taxonomy" id="261658"/>
    <lineage>
        <taxon>Eukaryota</taxon>
        <taxon>Amoebozoa</taxon>
        <taxon>Evosea</taxon>
        <taxon>Eumycetozoa</taxon>
        <taxon>Dictyostelia</taxon>
        <taxon>Acytosteliales</taxon>
        <taxon>Cavenderiaceae</taxon>
        <taxon>Cavenderia</taxon>
    </lineage>
</organism>
<dbReference type="Pfam" id="PF16300">
    <property type="entry name" value="WD40_4"/>
    <property type="match status" value="1"/>
</dbReference>
<accession>F4QBZ8</accession>
<dbReference type="InterPro" id="IPR015048">
    <property type="entry name" value="DUF1899"/>
</dbReference>
<dbReference type="AlphaFoldDB" id="F4QBZ8"/>
<dbReference type="OrthoDB" id="1850764at2759"/>
<dbReference type="SMART" id="SM00320">
    <property type="entry name" value="WD40"/>
    <property type="match status" value="3"/>
</dbReference>
<dbReference type="EMBL" id="GL883028">
    <property type="protein sequence ID" value="EGG14736.1"/>
    <property type="molecule type" value="Genomic_DNA"/>
</dbReference>
<dbReference type="Pfam" id="PF00400">
    <property type="entry name" value="WD40"/>
    <property type="match status" value="2"/>
</dbReference>
<dbReference type="KEGG" id="dfa:DFA_10996"/>
<dbReference type="SMART" id="SM01167">
    <property type="entry name" value="DUF1900"/>
    <property type="match status" value="1"/>
</dbReference>
<evidence type="ECO:0000256" key="5">
    <source>
        <dbReference type="ARBA" id="ARBA00022737"/>
    </source>
</evidence>
<evidence type="ECO:0000256" key="1">
    <source>
        <dbReference type="ARBA" id="ARBA00004496"/>
    </source>
</evidence>
<evidence type="ECO:0000256" key="8">
    <source>
        <dbReference type="RuleBase" id="RU280818"/>
    </source>
</evidence>
<dbReference type="InterPro" id="IPR036322">
    <property type="entry name" value="WD40_repeat_dom_sf"/>
</dbReference>
<dbReference type="SUPFAM" id="SSF50978">
    <property type="entry name" value="WD40 repeat-like"/>
    <property type="match status" value="1"/>
</dbReference>
<evidence type="ECO:0000313" key="10">
    <source>
        <dbReference type="EMBL" id="EGG14736.1"/>
    </source>
</evidence>
<comment type="similarity">
    <text evidence="2 8">Belongs to the WD repeat coronin family.</text>
</comment>
<protein>
    <recommendedName>
        <fullName evidence="8">Coronin</fullName>
    </recommendedName>
</protein>
<name>F4QBZ8_CACFS</name>
<dbReference type="SMART" id="SM01166">
    <property type="entry name" value="DUF1899"/>
    <property type="match status" value="1"/>
</dbReference>
<dbReference type="Proteomes" id="UP000007797">
    <property type="component" value="Unassembled WGS sequence"/>
</dbReference>
<keyword evidence="5 8" id="KW-0677">Repeat</keyword>
<evidence type="ECO:0000256" key="2">
    <source>
        <dbReference type="ARBA" id="ARBA00009482"/>
    </source>
</evidence>
<dbReference type="PROSITE" id="PS50082">
    <property type="entry name" value="WD_REPEATS_2"/>
    <property type="match status" value="2"/>
</dbReference>
<dbReference type="PROSITE" id="PS00678">
    <property type="entry name" value="WD_REPEATS_1"/>
    <property type="match status" value="1"/>
</dbReference>
<evidence type="ECO:0000256" key="7">
    <source>
        <dbReference type="PROSITE-ProRule" id="PRU00221"/>
    </source>
</evidence>
<keyword evidence="4 7" id="KW-0853">WD repeat</keyword>
<keyword evidence="3" id="KW-0963">Cytoplasm</keyword>
<dbReference type="RefSeq" id="XP_004351244.1">
    <property type="nucleotide sequence ID" value="XM_004351192.1"/>
</dbReference>
<dbReference type="PANTHER" id="PTHR10856">
    <property type="entry name" value="CORONIN"/>
    <property type="match status" value="1"/>
</dbReference>
<dbReference type="PANTHER" id="PTHR10856:SF20">
    <property type="entry name" value="CORONIN-7"/>
    <property type="match status" value="1"/>
</dbReference>
<dbReference type="OMA" id="PIRFEVQ"/>
<dbReference type="Pfam" id="PF08953">
    <property type="entry name" value="DUF1899"/>
    <property type="match status" value="1"/>
</dbReference>
<reference evidence="11" key="1">
    <citation type="journal article" date="2011" name="Genome Res.">
        <title>Phylogeny-wide analysis of social amoeba genomes highlights ancient origins for complex intercellular communication.</title>
        <authorList>
            <person name="Heidel A.J."/>
            <person name="Lawal H.M."/>
            <person name="Felder M."/>
            <person name="Schilde C."/>
            <person name="Helps N.R."/>
            <person name="Tunggal B."/>
            <person name="Rivero F."/>
            <person name="John U."/>
            <person name="Schleicher M."/>
            <person name="Eichinger L."/>
            <person name="Platzer M."/>
            <person name="Noegel A.A."/>
            <person name="Schaap P."/>
            <person name="Gloeckner G."/>
        </authorList>
    </citation>
    <scope>NUCLEOTIDE SEQUENCE [LARGE SCALE GENOMIC DNA]</scope>
    <source>
        <strain evidence="11">SH3</strain>
    </source>
</reference>
<dbReference type="GO" id="GO:0005737">
    <property type="term" value="C:cytoplasm"/>
    <property type="evidence" value="ECO:0007669"/>
    <property type="project" value="UniProtKB-SubCell"/>
</dbReference>
<evidence type="ECO:0000259" key="9">
    <source>
        <dbReference type="SMART" id="SM01166"/>
    </source>
</evidence>
<evidence type="ECO:0000256" key="6">
    <source>
        <dbReference type="ARBA" id="ARBA00023203"/>
    </source>
</evidence>
<feature type="repeat" description="WD" evidence="7">
    <location>
        <begin position="102"/>
        <end position="137"/>
    </location>
</feature>
<evidence type="ECO:0000313" key="11">
    <source>
        <dbReference type="Proteomes" id="UP000007797"/>
    </source>
</evidence>
<dbReference type="InterPro" id="IPR015505">
    <property type="entry name" value="Coronin"/>
</dbReference>
<gene>
    <name evidence="10" type="ORF">DFA_10996</name>
</gene>
<dbReference type="GO" id="GO:0003779">
    <property type="term" value="F:actin binding"/>
    <property type="evidence" value="ECO:0007669"/>
    <property type="project" value="UniProtKB-KW"/>
</dbReference>
<dbReference type="GeneID" id="14866581"/>
<comment type="subcellular location">
    <subcellularLocation>
        <location evidence="1">Cytoplasm</location>
    </subcellularLocation>
</comment>